<dbReference type="Pfam" id="PF03432">
    <property type="entry name" value="Relaxase"/>
    <property type="match status" value="1"/>
</dbReference>
<feature type="compositionally biased region" description="Basic and acidic residues" evidence="1">
    <location>
        <begin position="365"/>
        <end position="379"/>
    </location>
</feature>
<feature type="domain" description="MobA/VirD2-like nuclease" evidence="2">
    <location>
        <begin position="72"/>
        <end position="192"/>
    </location>
</feature>
<feature type="region of interest" description="Disordered" evidence="1">
    <location>
        <begin position="312"/>
        <end position="379"/>
    </location>
</feature>
<dbReference type="InterPro" id="IPR005094">
    <property type="entry name" value="Endonuclease_MobA/VirD2"/>
</dbReference>
<protein>
    <submittedName>
        <fullName evidence="3">MobA</fullName>
    </submittedName>
</protein>
<evidence type="ECO:0000259" key="2">
    <source>
        <dbReference type="Pfam" id="PF03432"/>
    </source>
</evidence>
<proteinExistence type="predicted"/>
<keyword evidence="3" id="KW-0614">Plasmid</keyword>
<feature type="compositionally biased region" description="Polar residues" evidence="1">
    <location>
        <begin position="312"/>
        <end position="363"/>
    </location>
</feature>
<gene>
    <name evidence="3" type="ORF">PLAC02_P55</name>
</gene>
<evidence type="ECO:0000256" key="1">
    <source>
        <dbReference type="SAM" id="MobiDB-lite"/>
    </source>
</evidence>
<sequence length="514" mass="58802">MATITINSTGNMNSALDYAGNEKRAMKNNTREWLRQNGVKEQAINTINGRVVHKAGANGLTVFESHDPQLATSLREVKNHFKIERQLNHQTAKKNQAIRIKQNFPRNDLDPLNPEDWQKANDLGVELMERAYPDYKAAVYTHLDSQQHQLHNHIIMSRVNSMTGKKFRDANAGDSLTHFRDINDEISREQGWNVLQRNKLVSTRQVQRDLAQKGIPSYITDVQEQALSVILNPKVKKLDDFQAEMGYQGFEVTQRGKSGVLSFHWTDQDNKKRQVRSKRMGALFSAASLKKIFEIPPEQRAEVLQQQGVSLPGKAQNQAQLKEKPQQPQTASQPERKVTNNARQTTERPSNNDTITQLMQNNHAKIGDNRAKTERLRTKTRRTRELRAGERPKYHELAREFTTGHRRLTANLEGQQKLATNQYQQSGHAITKGLGNRVTNIFNNGIKSLKQGAQGASKQLSHLGKGLMGVMGSIIQSAYQIQQQNRYIAKRNAYYAQQQQRRNHRRQQEDEIER</sequence>
<dbReference type="AlphaFoldDB" id="A0A2R8FG63"/>
<name>A0A2R8FG63_9LACO</name>
<reference evidence="3" key="1">
    <citation type="submission" date="2018-03" db="EMBL/GenBank/DDBJ databases">
        <authorList>
            <person name="Keele B.F."/>
        </authorList>
    </citation>
    <scope>NUCLEOTIDE SEQUENCE</scope>
    <source>
        <strain evidence="3">ACA-DC 1533</strain>
    </source>
</reference>
<dbReference type="RefSeq" id="WP_159372505.1">
    <property type="nucleotide sequence ID" value="NZ_LT996085.1"/>
</dbReference>
<evidence type="ECO:0000313" key="3">
    <source>
        <dbReference type="EMBL" id="SPO49461.1"/>
    </source>
</evidence>
<organism evidence="3">
    <name type="scientific">Ligilactobacillus acidipiscis</name>
    <dbReference type="NCBI Taxonomy" id="89059"/>
    <lineage>
        <taxon>Bacteria</taxon>
        <taxon>Bacillati</taxon>
        <taxon>Bacillota</taxon>
        <taxon>Bacilli</taxon>
        <taxon>Lactobacillales</taxon>
        <taxon>Lactobacillaceae</taxon>
        <taxon>Ligilactobacillus</taxon>
    </lineage>
</organism>
<geneLocation type="plasmid" evidence="3">
    <name>pLAC2</name>
</geneLocation>
<dbReference type="EMBL" id="LT996085">
    <property type="protein sequence ID" value="SPO49461.1"/>
    <property type="molecule type" value="Genomic_DNA"/>
</dbReference>
<accession>A0A2R8FG63</accession>